<dbReference type="InterPro" id="IPR028082">
    <property type="entry name" value="Peripla_BP_I"/>
</dbReference>
<name>A0ABQ3UZP3_9CHLR</name>
<proteinExistence type="predicted"/>
<dbReference type="SMART" id="SM00354">
    <property type="entry name" value="HTH_LACI"/>
    <property type="match status" value="1"/>
</dbReference>
<organism evidence="5 6">
    <name type="scientific">Ktedonobacter robiniae</name>
    <dbReference type="NCBI Taxonomy" id="2778365"/>
    <lineage>
        <taxon>Bacteria</taxon>
        <taxon>Bacillati</taxon>
        <taxon>Chloroflexota</taxon>
        <taxon>Ktedonobacteria</taxon>
        <taxon>Ktedonobacterales</taxon>
        <taxon>Ktedonobacteraceae</taxon>
        <taxon>Ktedonobacter</taxon>
    </lineage>
</organism>
<dbReference type="SUPFAM" id="SSF53822">
    <property type="entry name" value="Periplasmic binding protein-like I"/>
    <property type="match status" value="1"/>
</dbReference>
<accession>A0ABQ3UZP3</accession>
<evidence type="ECO:0000259" key="4">
    <source>
        <dbReference type="PROSITE" id="PS50932"/>
    </source>
</evidence>
<gene>
    <name evidence="5" type="ORF">KSB_66030</name>
</gene>
<dbReference type="InterPro" id="IPR000843">
    <property type="entry name" value="HTH_LacI"/>
</dbReference>
<keyword evidence="6" id="KW-1185">Reference proteome</keyword>
<evidence type="ECO:0000256" key="3">
    <source>
        <dbReference type="ARBA" id="ARBA00023163"/>
    </source>
</evidence>
<protein>
    <submittedName>
        <fullName evidence="5">LacI family transcriptional regulator</fullName>
    </submittedName>
</protein>
<comment type="caution">
    <text evidence="5">The sequence shown here is derived from an EMBL/GenBank/DDBJ whole genome shotgun (WGS) entry which is preliminary data.</text>
</comment>
<dbReference type="Pfam" id="PF00356">
    <property type="entry name" value="LacI"/>
    <property type="match status" value="1"/>
</dbReference>
<dbReference type="CDD" id="cd01392">
    <property type="entry name" value="HTH_LacI"/>
    <property type="match status" value="1"/>
</dbReference>
<dbReference type="EMBL" id="BNJG01000002">
    <property type="protein sequence ID" value="GHO58128.1"/>
    <property type="molecule type" value="Genomic_DNA"/>
</dbReference>
<dbReference type="RefSeq" id="WP_201374396.1">
    <property type="nucleotide sequence ID" value="NZ_BNJG01000002.1"/>
</dbReference>
<feature type="domain" description="HTH lacI-type" evidence="4">
    <location>
        <begin position="2"/>
        <end position="56"/>
    </location>
</feature>
<dbReference type="Gene3D" id="3.40.50.2300">
    <property type="match status" value="2"/>
</dbReference>
<reference evidence="5 6" key="1">
    <citation type="journal article" date="2021" name="Int. J. Syst. Evol. Microbiol.">
        <title>Reticulibacter mediterranei gen. nov., sp. nov., within the new family Reticulibacteraceae fam. nov., and Ktedonospora formicarum gen. nov., sp. nov., Ktedonobacter robiniae sp. nov., Dictyobacter formicarum sp. nov. and Dictyobacter arantiisoli sp. nov., belonging to the class Ktedonobacteria.</title>
        <authorList>
            <person name="Yabe S."/>
            <person name="Zheng Y."/>
            <person name="Wang C.M."/>
            <person name="Sakai Y."/>
            <person name="Abe K."/>
            <person name="Yokota A."/>
            <person name="Donadio S."/>
            <person name="Cavaletti L."/>
            <person name="Monciardini P."/>
        </authorList>
    </citation>
    <scope>NUCLEOTIDE SEQUENCE [LARGE SCALE GENOMIC DNA]</scope>
    <source>
        <strain evidence="5 6">SOSP1-30</strain>
    </source>
</reference>
<evidence type="ECO:0000313" key="5">
    <source>
        <dbReference type="EMBL" id="GHO58128.1"/>
    </source>
</evidence>
<dbReference type="Gene3D" id="1.10.260.40">
    <property type="entry name" value="lambda repressor-like DNA-binding domains"/>
    <property type="match status" value="1"/>
</dbReference>
<dbReference type="InterPro" id="IPR046335">
    <property type="entry name" value="LacI/GalR-like_sensor"/>
</dbReference>
<evidence type="ECO:0000256" key="1">
    <source>
        <dbReference type="ARBA" id="ARBA00023015"/>
    </source>
</evidence>
<keyword evidence="3" id="KW-0804">Transcription</keyword>
<dbReference type="PROSITE" id="PS50932">
    <property type="entry name" value="HTH_LACI_2"/>
    <property type="match status" value="1"/>
</dbReference>
<keyword evidence="1" id="KW-0805">Transcription regulation</keyword>
<dbReference type="PANTHER" id="PTHR30146">
    <property type="entry name" value="LACI-RELATED TRANSCRIPTIONAL REPRESSOR"/>
    <property type="match status" value="1"/>
</dbReference>
<evidence type="ECO:0000313" key="6">
    <source>
        <dbReference type="Proteomes" id="UP000654345"/>
    </source>
</evidence>
<evidence type="ECO:0000256" key="2">
    <source>
        <dbReference type="ARBA" id="ARBA00023125"/>
    </source>
</evidence>
<sequence>MVTSEQVARLAGVSRATVSRALNGSAHVSEETRERIQAAIAALGYEPDVVAQSLVRQRSYVLAISLFPEDDNEKFLAHLGQTSQYIYLDILKNIEREARSVGYDLLVPSRPLGHSPKHYIRSLQTRRVAGVIMLHATEERIQALIDSNLPTVFVDRIAQGRRATYVKSDNLDGERQATAYLLSLGHRHIAMLTGKTADLAGMERLQGFQQALIHAGIKPDPGLVRHSGWNISEAYEAAKILLAERRDFTAIVAASDMIAMGVLRALNEQGMRVPEDISLIGFDDVEFSQYTYPPLTTMRQDNATIGQGAVQRLICLLDGTEDVIPLNISTQLVIRQSTAPAPA</sequence>
<dbReference type="SUPFAM" id="SSF47413">
    <property type="entry name" value="lambda repressor-like DNA-binding domains"/>
    <property type="match status" value="1"/>
</dbReference>
<dbReference type="Proteomes" id="UP000654345">
    <property type="component" value="Unassembled WGS sequence"/>
</dbReference>
<dbReference type="CDD" id="cd06267">
    <property type="entry name" value="PBP1_LacI_sugar_binding-like"/>
    <property type="match status" value="1"/>
</dbReference>
<keyword evidence="2" id="KW-0238">DNA-binding</keyword>
<dbReference type="InterPro" id="IPR010982">
    <property type="entry name" value="Lambda_DNA-bd_dom_sf"/>
</dbReference>
<dbReference type="PANTHER" id="PTHR30146:SF109">
    <property type="entry name" value="HTH-TYPE TRANSCRIPTIONAL REGULATOR GALS"/>
    <property type="match status" value="1"/>
</dbReference>
<dbReference type="Pfam" id="PF13377">
    <property type="entry name" value="Peripla_BP_3"/>
    <property type="match status" value="1"/>
</dbReference>